<feature type="domain" description="DUF4143" evidence="2">
    <location>
        <begin position="201"/>
        <end position="348"/>
    </location>
</feature>
<feature type="domain" description="AAA" evidence="1">
    <location>
        <begin position="25"/>
        <end position="153"/>
    </location>
</feature>
<dbReference type="EMBL" id="DF968182">
    <property type="protein sequence ID" value="GAP44196.1"/>
    <property type="molecule type" value="Genomic_DNA"/>
</dbReference>
<dbReference type="PANTHER" id="PTHR33295">
    <property type="entry name" value="ATPASE"/>
    <property type="match status" value="1"/>
</dbReference>
<dbReference type="Pfam" id="PF13635">
    <property type="entry name" value="DUF4143"/>
    <property type="match status" value="1"/>
</dbReference>
<reference evidence="3" key="1">
    <citation type="journal article" date="2015" name="Genome Announc.">
        <title>Draft Genome Sequence of Bacteroidales Strain TBC1, a Novel Isolate from a Methanogenic Wastewater Treatment System.</title>
        <authorList>
            <person name="Tourlousse D.M."/>
            <person name="Matsuura N."/>
            <person name="Sun L."/>
            <person name="Toyonaga M."/>
            <person name="Kuroda K."/>
            <person name="Ohashi A."/>
            <person name="Cruz R."/>
            <person name="Yamaguchi T."/>
            <person name="Sekiguchi Y."/>
        </authorList>
    </citation>
    <scope>NUCLEOTIDE SEQUENCE [LARGE SCALE GENOMIC DNA]</scope>
    <source>
        <strain evidence="3">TBC1</strain>
    </source>
</reference>
<dbReference type="Gene3D" id="3.40.50.300">
    <property type="entry name" value="P-loop containing nucleotide triphosphate hydrolases"/>
    <property type="match status" value="1"/>
</dbReference>
<gene>
    <name evidence="3" type="ORF">TBC1_112360</name>
</gene>
<keyword evidence="4" id="KW-1185">Reference proteome</keyword>
<name>A0A0S7C303_9BACT</name>
<dbReference type="InterPro" id="IPR025420">
    <property type="entry name" value="DUF4143"/>
</dbReference>
<evidence type="ECO:0000259" key="1">
    <source>
        <dbReference type="Pfam" id="PF13173"/>
    </source>
</evidence>
<evidence type="ECO:0000313" key="4">
    <source>
        <dbReference type="Proteomes" id="UP000053091"/>
    </source>
</evidence>
<dbReference type="RefSeq" id="WP_082189577.1">
    <property type="nucleotide sequence ID" value="NZ_DF968182.1"/>
</dbReference>
<dbReference type="SUPFAM" id="SSF52540">
    <property type="entry name" value="P-loop containing nucleoside triphosphate hydrolases"/>
    <property type="match status" value="1"/>
</dbReference>
<organism evidence="3">
    <name type="scientific">Lentimicrobium saccharophilum</name>
    <dbReference type="NCBI Taxonomy" id="1678841"/>
    <lineage>
        <taxon>Bacteria</taxon>
        <taxon>Pseudomonadati</taxon>
        <taxon>Bacteroidota</taxon>
        <taxon>Bacteroidia</taxon>
        <taxon>Bacteroidales</taxon>
        <taxon>Lentimicrobiaceae</taxon>
        <taxon>Lentimicrobium</taxon>
    </lineage>
</organism>
<sequence>MDLQSYISRPAYLTKVVPFINKPVIKVFTGQRRSGKSYLLLQTIDYIRKNYPDSNSIYINKELPDFNFIKDDETLWSFIKSQHQEGKKAFVFIDEIQEIFLFEKSLRGLLAAGDYDIYCTGSNATMLSGELATLLSGRYIEINVHTLSFSEFLRFHQLDKSVSSLTKYMVQGGMPFLVHLEDNDLVRQEYLRNVLNTILYKDIVQRFNVRNFTFLHNLMVYVADNTGSLLSANRINEYLKSQKLNVSTVTILDYLHFLESSYLVHRLKRYDINGHKIFEINDKYYFEDLGLRHTLRPYNPKETNKYIENLVFKHLLNNEYQVFVGKLGDREIDFIGWKGDSVIYIQVALSVSEPKTFEREFGNLLLIRDNHPKYVVTLDEYATGNHEGIKHLNLRDFLMMEL</sequence>
<dbReference type="Proteomes" id="UP000053091">
    <property type="component" value="Unassembled WGS sequence"/>
</dbReference>
<dbReference type="PANTHER" id="PTHR33295:SF20">
    <property type="entry name" value="ATPASE"/>
    <property type="match status" value="1"/>
</dbReference>
<dbReference type="InterPro" id="IPR027417">
    <property type="entry name" value="P-loop_NTPase"/>
</dbReference>
<dbReference type="InterPro" id="IPR041682">
    <property type="entry name" value="AAA_14"/>
</dbReference>
<dbReference type="OrthoDB" id="9801840at2"/>
<dbReference type="STRING" id="1678841.TBC1_112360"/>
<evidence type="ECO:0000259" key="2">
    <source>
        <dbReference type="Pfam" id="PF13635"/>
    </source>
</evidence>
<proteinExistence type="predicted"/>
<dbReference type="AlphaFoldDB" id="A0A0S7C303"/>
<dbReference type="Pfam" id="PF13173">
    <property type="entry name" value="AAA_14"/>
    <property type="match status" value="1"/>
</dbReference>
<accession>A0A0S7C303</accession>
<evidence type="ECO:0000313" key="3">
    <source>
        <dbReference type="EMBL" id="GAP44196.1"/>
    </source>
</evidence>
<dbReference type="PATRIC" id="fig|1678841.3.peg.2642"/>
<protein>
    <submittedName>
        <fullName evidence="3">Predicted ATPase, AAA+ superfamily</fullName>
    </submittedName>
</protein>